<dbReference type="Proteomes" id="UP000479710">
    <property type="component" value="Unassembled WGS sequence"/>
</dbReference>
<evidence type="ECO:0000313" key="3">
    <source>
        <dbReference type="Proteomes" id="UP000479710"/>
    </source>
</evidence>
<proteinExistence type="predicted"/>
<reference evidence="2 3" key="1">
    <citation type="submission" date="2019-11" db="EMBL/GenBank/DDBJ databases">
        <title>Whole genome sequence of Oryza granulata.</title>
        <authorList>
            <person name="Li W."/>
        </authorList>
    </citation>
    <scope>NUCLEOTIDE SEQUENCE [LARGE SCALE GENOMIC DNA]</scope>
    <source>
        <strain evidence="3">cv. Menghai</strain>
        <tissue evidence="2">Leaf</tissue>
    </source>
</reference>
<dbReference type="EMBL" id="SPHZ02000010">
    <property type="protein sequence ID" value="KAF0896655.1"/>
    <property type="molecule type" value="Genomic_DNA"/>
</dbReference>
<evidence type="ECO:0000256" key="1">
    <source>
        <dbReference type="SAM" id="MobiDB-lite"/>
    </source>
</evidence>
<protein>
    <submittedName>
        <fullName evidence="2">Uncharacterized protein</fullName>
    </submittedName>
</protein>
<evidence type="ECO:0000313" key="2">
    <source>
        <dbReference type="EMBL" id="KAF0896655.1"/>
    </source>
</evidence>
<organism evidence="2 3">
    <name type="scientific">Oryza meyeriana var. granulata</name>
    <dbReference type="NCBI Taxonomy" id="110450"/>
    <lineage>
        <taxon>Eukaryota</taxon>
        <taxon>Viridiplantae</taxon>
        <taxon>Streptophyta</taxon>
        <taxon>Embryophyta</taxon>
        <taxon>Tracheophyta</taxon>
        <taxon>Spermatophyta</taxon>
        <taxon>Magnoliopsida</taxon>
        <taxon>Liliopsida</taxon>
        <taxon>Poales</taxon>
        <taxon>Poaceae</taxon>
        <taxon>BOP clade</taxon>
        <taxon>Oryzoideae</taxon>
        <taxon>Oryzeae</taxon>
        <taxon>Oryzinae</taxon>
        <taxon>Oryza</taxon>
        <taxon>Oryza meyeriana</taxon>
    </lineage>
</organism>
<accession>A0A6G1C7J9</accession>
<feature type="compositionally biased region" description="Basic and acidic residues" evidence="1">
    <location>
        <begin position="75"/>
        <end position="86"/>
    </location>
</feature>
<feature type="non-terminal residue" evidence="2">
    <location>
        <position position="130"/>
    </location>
</feature>
<name>A0A6G1C7J9_9ORYZ</name>
<keyword evidence="3" id="KW-1185">Reference proteome</keyword>
<feature type="region of interest" description="Disordered" evidence="1">
    <location>
        <begin position="58"/>
        <end position="95"/>
    </location>
</feature>
<sequence length="130" mass="14662">MRIGKNVWHAAVSWSRREPPSMEEADCSRCCAAITRGGGAACCCQRLEGGGHLRVRCRPEEGGGRAPQPGRRRRPSVEGHHRRLEDPCQSGKGGSLWKAQRQEYYNSKKLWDGWQELQDFLSTEPDKAQE</sequence>
<gene>
    <name evidence="2" type="ORF">E2562_026768</name>
</gene>
<dbReference type="AlphaFoldDB" id="A0A6G1C7J9"/>
<comment type="caution">
    <text evidence="2">The sequence shown here is derived from an EMBL/GenBank/DDBJ whole genome shotgun (WGS) entry which is preliminary data.</text>
</comment>